<sequence length="129" mass="15105">MNSLPYTVGRINRFVQPALLLLLSEKPSYGYELMERIGELVLLDGPTDPALIYRTLRRMEEEQLVCSKWQTGESGPAKRCYELTDRGVVTLHRWAREIARHRSALDDFLFRYRSHFDQSSQRENMQDIG</sequence>
<name>A0A845L5D9_9FIRM</name>
<dbReference type="Proteomes" id="UP000463470">
    <property type="component" value="Unassembled WGS sequence"/>
</dbReference>
<dbReference type="InterPro" id="IPR052509">
    <property type="entry name" value="Metal_resp_DNA-bind_regulator"/>
</dbReference>
<dbReference type="AlphaFoldDB" id="A0A845L5D9"/>
<evidence type="ECO:0000313" key="2">
    <source>
        <dbReference type="EMBL" id="MZP29880.1"/>
    </source>
</evidence>
<gene>
    <name evidence="2" type="ORF">GTO91_09215</name>
</gene>
<dbReference type="PANTHER" id="PTHR33169:SF14">
    <property type="entry name" value="TRANSCRIPTIONAL REGULATOR RV3488"/>
    <property type="match status" value="1"/>
</dbReference>
<dbReference type="PANTHER" id="PTHR33169">
    <property type="entry name" value="PADR-FAMILY TRANSCRIPTIONAL REGULATOR"/>
    <property type="match status" value="1"/>
</dbReference>
<evidence type="ECO:0000313" key="3">
    <source>
        <dbReference type="Proteomes" id="UP000463470"/>
    </source>
</evidence>
<feature type="domain" description="Transcription regulator PadR N-terminal" evidence="1">
    <location>
        <begin position="19"/>
        <end position="92"/>
    </location>
</feature>
<proteinExistence type="predicted"/>
<protein>
    <submittedName>
        <fullName evidence="2">PadR family transcriptional regulator</fullName>
    </submittedName>
</protein>
<organism evidence="2 3">
    <name type="scientific">Heliomicrobium undosum</name>
    <dbReference type="NCBI Taxonomy" id="121734"/>
    <lineage>
        <taxon>Bacteria</taxon>
        <taxon>Bacillati</taxon>
        <taxon>Bacillota</taxon>
        <taxon>Clostridia</taxon>
        <taxon>Eubacteriales</taxon>
        <taxon>Heliobacteriaceae</taxon>
        <taxon>Heliomicrobium</taxon>
    </lineage>
</organism>
<dbReference type="Gene3D" id="1.10.10.10">
    <property type="entry name" value="Winged helix-like DNA-binding domain superfamily/Winged helix DNA-binding domain"/>
    <property type="match status" value="1"/>
</dbReference>
<comment type="caution">
    <text evidence="2">The sequence shown here is derived from an EMBL/GenBank/DDBJ whole genome shotgun (WGS) entry which is preliminary data.</text>
</comment>
<evidence type="ECO:0000259" key="1">
    <source>
        <dbReference type="Pfam" id="PF03551"/>
    </source>
</evidence>
<dbReference type="InterPro" id="IPR036390">
    <property type="entry name" value="WH_DNA-bd_sf"/>
</dbReference>
<dbReference type="OrthoDB" id="9808017at2"/>
<reference evidence="2 3" key="1">
    <citation type="submission" date="2020-01" db="EMBL/GenBank/DDBJ databases">
        <title>Whole-genome sequence of Heliobacterium undosum DSM 13378.</title>
        <authorList>
            <person name="Kyndt J.A."/>
            <person name="Meyer T.E."/>
        </authorList>
    </citation>
    <scope>NUCLEOTIDE SEQUENCE [LARGE SCALE GENOMIC DNA]</scope>
    <source>
        <strain evidence="2 3">DSM 13378</strain>
    </source>
</reference>
<dbReference type="Pfam" id="PF03551">
    <property type="entry name" value="PadR"/>
    <property type="match status" value="1"/>
</dbReference>
<dbReference type="InterPro" id="IPR036388">
    <property type="entry name" value="WH-like_DNA-bd_sf"/>
</dbReference>
<keyword evidence="3" id="KW-1185">Reference proteome</keyword>
<accession>A0A845L5D9</accession>
<dbReference type="SUPFAM" id="SSF46785">
    <property type="entry name" value="Winged helix' DNA-binding domain"/>
    <property type="match status" value="1"/>
</dbReference>
<dbReference type="EMBL" id="WXEY01000008">
    <property type="protein sequence ID" value="MZP29880.1"/>
    <property type="molecule type" value="Genomic_DNA"/>
</dbReference>
<dbReference type="InterPro" id="IPR005149">
    <property type="entry name" value="Tscrpt_reg_PadR_N"/>
</dbReference>